<reference evidence="10" key="1">
    <citation type="journal article" date="2019" name="Int. J. Syst. Evol. Microbiol.">
        <title>The Global Catalogue of Microorganisms (GCM) 10K type strain sequencing project: providing services to taxonomists for standard genome sequencing and annotation.</title>
        <authorList>
            <consortium name="The Broad Institute Genomics Platform"/>
            <consortium name="The Broad Institute Genome Sequencing Center for Infectious Disease"/>
            <person name="Wu L."/>
            <person name="Ma J."/>
        </authorList>
    </citation>
    <scope>NUCLEOTIDE SEQUENCE [LARGE SCALE GENOMIC DNA]</scope>
    <source>
        <strain evidence="10">CGMCC 1.16026</strain>
    </source>
</reference>
<evidence type="ECO:0000256" key="4">
    <source>
        <dbReference type="ARBA" id="ARBA00022679"/>
    </source>
</evidence>
<feature type="transmembrane region" description="Helical" evidence="8">
    <location>
        <begin position="130"/>
        <end position="150"/>
    </location>
</feature>
<feature type="transmembrane region" description="Helical" evidence="8">
    <location>
        <begin position="235"/>
        <end position="257"/>
    </location>
</feature>
<dbReference type="PANTHER" id="PTHR33908">
    <property type="entry name" value="MANNOSYLTRANSFERASE YKCB-RELATED"/>
    <property type="match status" value="1"/>
</dbReference>
<evidence type="ECO:0000313" key="9">
    <source>
        <dbReference type="EMBL" id="MFC6645685.1"/>
    </source>
</evidence>
<keyword evidence="4" id="KW-0808">Transferase</keyword>
<keyword evidence="5 8" id="KW-0812">Transmembrane</keyword>
<feature type="transmembrane region" description="Helical" evidence="8">
    <location>
        <begin position="387"/>
        <end position="405"/>
    </location>
</feature>
<evidence type="ECO:0000313" key="10">
    <source>
        <dbReference type="Proteomes" id="UP001596391"/>
    </source>
</evidence>
<evidence type="ECO:0000256" key="3">
    <source>
        <dbReference type="ARBA" id="ARBA00022676"/>
    </source>
</evidence>
<accession>A0ABW1Z838</accession>
<comment type="subcellular location">
    <subcellularLocation>
        <location evidence="1">Cell membrane</location>
        <topology evidence="1">Multi-pass membrane protein</topology>
    </subcellularLocation>
</comment>
<dbReference type="RefSeq" id="WP_263372041.1">
    <property type="nucleotide sequence ID" value="NZ_JAGSYD010000003.1"/>
</dbReference>
<protein>
    <submittedName>
        <fullName evidence="9">Glycosyltransferase family 39 protein</fullName>
    </submittedName>
</protein>
<keyword evidence="7 8" id="KW-0472">Membrane</keyword>
<comment type="caution">
    <text evidence="9">The sequence shown here is derived from an EMBL/GenBank/DDBJ whole genome shotgun (WGS) entry which is preliminary data.</text>
</comment>
<feature type="transmembrane region" description="Helical" evidence="8">
    <location>
        <begin position="162"/>
        <end position="181"/>
    </location>
</feature>
<organism evidence="9 10">
    <name type="scientific">Granulicella cerasi</name>
    <dbReference type="NCBI Taxonomy" id="741063"/>
    <lineage>
        <taxon>Bacteria</taxon>
        <taxon>Pseudomonadati</taxon>
        <taxon>Acidobacteriota</taxon>
        <taxon>Terriglobia</taxon>
        <taxon>Terriglobales</taxon>
        <taxon>Acidobacteriaceae</taxon>
        <taxon>Granulicella</taxon>
    </lineage>
</organism>
<feature type="transmembrane region" description="Helical" evidence="8">
    <location>
        <begin position="202"/>
        <end position="229"/>
    </location>
</feature>
<evidence type="ECO:0000256" key="8">
    <source>
        <dbReference type="SAM" id="Phobius"/>
    </source>
</evidence>
<name>A0ABW1Z838_9BACT</name>
<sequence length="436" mass="50530">MSATNSLRWYERPRNLFWIGFVVRVLCIVIAHSYKVRVRDDHWEFGYEAGRIARNVVEGRGYSSPFNGWTGPTAWLPPIYPLMMAACFKLFGVYTNMSVFAIMVLDSLFSAATIPAVYEIAQRCFDARGFARRSSTMIAPVAVWSAWIWALHPEVIQYPMHWIWEMSLSTCLIAWAFVYALRLRRVGENEQPNNSIAMWLIYGLFWGLLALSNTTLMITWAGVTGWILWPQKTNVRALLGAVLSFVMVFVCLTPWIIRNERVMHAFIPARSNAGIELWNASLWYHDAFPWGAAVPLSPTDPEFKRFQQMGEVKYAKMKQEQAMANIKAQPKMYAKFTAYRVQYFWFIWRHPSDAKVLDETLRLWNYGIVSLCGLIGVALAIKRRVPGAWMMFWVLLLMPIPYYLVTIQARFRYPMEPLICVLGVYLFRSTEKKIEA</sequence>
<dbReference type="PANTHER" id="PTHR33908:SF11">
    <property type="entry name" value="MEMBRANE PROTEIN"/>
    <property type="match status" value="1"/>
</dbReference>
<evidence type="ECO:0000256" key="5">
    <source>
        <dbReference type="ARBA" id="ARBA00022692"/>
    </source>
</evidence>
<dbReference type="InterPro" id="IPR050297">
    <property type="entry name" value="LipidA_mod_glycosyltrf_83"/>
</dbReference>
<keyword evidence="6 8" id="KW-1133">Transmembrane helix</keyword>
<evidence type="ECO:0000256" key="1">
    <source>
        <dbReference type="ARBA" id="ARBA00004651"/>
    </source>
</evidence>
<keyword evidence="10" id="KW-1185">Reference proteome</keyword>
<keyword evidence="2" id="KW-1003">Cell membrane</keyword>
<proteinExistence type="predicted"/>
<evidence type="ECO:0000256" key="2">
    <source>
        <dbReference type="ARBA" id="ARBA00022475"/>
    </source>
</evidence>
<evidence type="ECO:0000256" key="7">
    <source>
        <dbReference type="ARBA" id="ARBA00023136"/>
    </source>
</evidence>
<dbReference type="EMBL" id="JBHSWI010000001">
    <property type="protein sequence ID" value="MFC6645685.1"/>
    <property type="molecule type" value="Genomic_DNA"/>
</dbReference>
<keyword evidence="3" id="KW-0328">Glycosyltransferase</keyword>
<dbReference type="Proteomes" id="UP001596391">
    <property type="component" value="Unassembled WGS sequence"/>
</dbReference>
<feature type="transmembrane region" description="Helical" evidence="8">
    <location>
        <begin position="363"/>
        <end position="381"/>
    </location>
</feature>
<feature type="transmembrane region" description="Helical" evidence="8">
    <location>
        <begin position="16"/>
        <end position="34"/>
    </location>
</feature>
<gene>
    <name evidence="9" type="ORF">ACFQBQ_08840</name>
</gene>
<evidence type="ECO:0000256" key="6">
    <source>
        <dbReference type="ARBA" id="ARBA00022989"/>
    </source>
</evidence>
<feature type="transmembrane region" description="Helical" evidence="8">
    <location>
        <begin position="99"/>
        <end position="118"/>
    </location>
</feature>